<proteinExistence type="predicted"/>
<evidence type="ECO:0000313" key="3">
    <source>
        <dbReference type="Proteomes" id="UP000246121"/>
    </source>
</evidence>
<evidence type="ECO:0000313" key="2">
    <source>
        <dbReference type="EMBL" id="PWU86525.1"/>
    </source>
</evidence>
<dbReference type="VEuPathDB" id="TriTrypDB:TcCLB.509295.90"/>
<dbReference type="EMBL" id="PRFA01000118">
    <property type="protein sequence ID" value="PWU86525.1"/>
    <property type="molecule type" value="Genomic_DNA"/>
</dbReference>
<comment type="caution">
    <text evidence="2">The sequence shown here is derived from an EMBL/GenBank/DDBJ whole genome shotgun (WGS) entry which is preliminary data.</text>
</comment>
<evidence type="ECO:0000259" key="1">
    <source>
        <dbReference type="Pfam" id="PF24466"/>
    </source>
</evidence>
<feature type="domain" description="DUF7578" evidence="1">
    <location>
        <begin position="140"/>
        <end position="176"/>
    </location>
</feature>
<dbReference type="VEuPathDB" id="TriTrypDB:C3747_157g65"/>
<name>A0A2V2UQL4_TRYCR</name>
<dbReference type="AlphaFoldDB" id="A0A2V2UQL4"/>
<protein>
    <submittedName>
        <fullName evidence="2">Putative retrotransposon hot spot protein (RHS,)</fullName>
    </submittedName>
</protein>
<organism evidence="2 3">
    <name type="scientific">Trypanosoma cruzi</name>
    <dbReference type="NCBI Taxonomy" id="5693"/>
    <lineage>
        <taxon>Eukaryota</taxon>
        <taxon>Discoba</taxon>
        <taxon>Euglenozoa</taxon>
        <taxon>Kinetoplastea</taxon>
        <taxon>Metakinetoplastina</taxon>
        <taxon>Trypanosomatida</taxon>
        <taxon>Trypanosomatidae</taxon>
        <taxon>Trypanosoma</taxon>
        <taxon>Schizotrypanum</taxon>
    </lineage>
</organism>
<dbReference type="InterPro" id="IPR056000">
    <property type="entry name" value="DUF7578"/>
</dbReference>
<sequence length="210" mass="24717">MIFFGTILMAGALENSICRSICGVFSISFTKFIQDEVLLSTIKASPPCQELKKEHEEFYMLLEASNKLSDEGLLTLRHWRYYKRKDTVTPLARAQISTACSQVLRDERRKAEERERRERQELGIDVSTRLKYAVFKGRVRVDKMKLNDFLAMELDGRGALHANRDVLLEEFFKNPRSIFAMREYWTKCRHPIVTRGWRGLCGMKWIWKRT</sequence>
<gene>
    <name evidence="2" type="ORF">C4B63_118g21</name>
</gene>
<dbReference type="VEuPathDB" id="TriTrypDB:TcCL_ESM11120"/>
<dbReference type="VEuPathDB" id="TriTrypDB:C4B63_118g21"/>
<accession>A0A2V2UQL4</accession>
<reference evidence="2 3" key="1">
    <citation type="journal article" date="2018" name="Microb. Genom.">
        <title>Expanding an expanded genome: long-read sequencing of Trypanosoma cruzi.</title>
        <authorList>
            <person name="Berna L."/>
            <person name="Rodriguez M."/>
            <person name="Chiribao M.L."/>
            <person name="Parodi-Talice A."/>
            <person name="Pita S."/>
            <person name="Rijo G."/>
            <person name="Alvarez-Valin F."/>
            <person name="Robello C."/>
        </authorList>
    </citation>
    <scope>NUCLEOTIDE SEQUENCE [LARGE SCALE GENOMIC DNA]</scope>
    <source>
        <strain evidence="2 3">Dm28c</strain>
    </source>
</reference>
<dbReference type="VEuPathDB" id="TriTrypDB:TcG_10632"/>
<dbReference type="Pfam" id="PF24466">
    <property type="entry name" value="DUF7578"/>
    <property type="match status" value="1"/>
</dbReference>
<dbReference type="Proteomes" id="UP000246121">
    <property type="component" value="Unassembled WGS sequence"/>
</dbReference>